<keyword evidence="4" id="KW-0843">Virulence</keyword>
<organism evidence="7 8">
    <name type="scientific">Botryotinia calthae</name>
    <dbReference type="NCBI Taxonomy" id="38488"/>
    <lineage>
        <taxon>Eukaryota</taxon>
        <taxon>Fungi</taxon>
        <taxon>Dikarya</taxon>
        <taxon>Ascomycota</taxon>
        <taxon>Pezizomycotina</taxon>
        <taxon>Leotiomycetes</taxon>
        <taxon>Helotiales</taxon>
        <taxon>Sclerotiniaceae</taxon>
        <taxon>Botryotinia</taxon>
    </lineage>
</organism>
<dbReference type="STRING" id="38488.A0A4Y8CB70"/>
<keyword evidence="2 5" id="KW-0479">Metal-binding</keyword>
<dbReference type="InterPro" id="IPR017972">
    <property type="entry name" value="Cyt_P450_CS"/>
</dbReference>
<feature type="binding site" description="axial binding residue" evidence="5">
    <location>
        <position position="204"/>
    </location>
    <ligand>
        <name>heme</name>
        <dbReference type="ChEBI" id="CHEBI:30413"/>
    </ligand>
    <ligandPart>
        <name>Fe</name>
        <dbReference type="ChEBI" id="CHEBI:18248"/>
    </ligandPart>
</feature>
<dbReference type="InterPro" id="IPR001128">
    <property type="entry name" value="Cyt_P450"/>
</dbReference>
<dbReference type="PRINTS" id="PR00463">
    <property type="entry name" value="EP450I"/>
</dbReference>
<gene>
    <name evidence="7" type="ORF">BOTCAL_1612g00010</name>
</gene>
<sequence length="268" mass="30048">MLASFLNLHEATPERFGIKDVIAATYINVTAAHEAVAISLRAIVYNLAKHPAVQKRLALEISDAVNAKRLSNPATYAETATLSYLYVTPLTLYHKLFNVCESTRSAVVTEALRLHPGTGLILERIVPKGGFTIHGTYIPEKTIIGVNCWVVNRDKTIFGDDAHEFRPERWIDSEPGMIQRMRINLFSFTKSHALLQFSAGSRSCIGKNIAMMLIKKLTVEIYRSFEVVLADPEKEWRVSGGWLTRQTNMNMVLEKRTKLVLVSSEASN</sequence>
<comment type="caution">
    <text evidence="7">The sequence shown here is derived from an EMBL/GenBank/DDBJ whole genome shotgun (WGS) entry which is preliminary data.</text>
</comment>
<dbReference type="PANTHER" id="PTHR24305">
    <property type="entry name" value="CYTOCHROME P450"/>
    <property type="match status" value="1"/>
</dbReference>
<dbReference type="GO" id="GO:0004497">
    <property type="term" value="F:monooxygenase activity"/>
    <property type="evidence" value="ECO:0007669"/>
    <property type="project" value="UniProtKB-KW"/>
</dbReference>
<keyword evidence="3 5" id="KW-0408">Iron</keyword>
<keyword evidence="6" id="KW-0503">Monooxygenase</keyword>
<keyword evidence="5 6" id="KW-0349">Heme</keyword>
<dbReference type="InterPro" id="IPR036396">
    <property type="entry name" value="Cyt_P450_sf"/>
</dbReference>
<dbReference type="Pfam" id="PF00067">
    <property type="entry name" value="p450"/>
    <property type="match status" value="2"/>
</dbReference>
<comment type="cofactor">
    <cofactor evidence="1 5">
        <name>heme</name>
        <dbReference type="ChEBI" id="CHEBI:30413"/>
    </cofactor>
</comment>
<protein>
    <recommendedName>
        <fullName evidence="9">Cytochrome P450</fullName>
    </recommendedName>
</protein>
<dbReference type="AlphaFoldDB" id="A0A4Y8CB70"/>
<accession>A0A4Y8CB70</accession>
<comment type="similarity">
    <text evidence="6">Belongs to the cytochrome P450 family.</text>
</comment>
<dbReference type="GO" id="GO:0016705">
    <property type="term" value="F:oxidoreductase activity, acting on paired donors, with incorporation or reduction of molecular oxygen"/>
    <property type="evidence" value="ECO:0007669"/>
    <property type="project" value="InterPro"/>
</dbReference>
<name>A0A4Y8CB70_9HELO</name>
<evidence type="ECO:0008006" key="9">
    <source>
        <dbReference type="Google" id="ProtNLM"/>
    </source>
</evidence>
<dbReference type="Proteomes" id="UP000297299">
    <property type="component" value="Unassembled WGS sequence"/>
</dbReference>
<keyword evidence="8" id="KW-1185">Reference proteome</keyword>
<dbReference type="PROSITE" id="PS00086">
    <property type="entry name" value="CYTOCHROME_P450"/>
    <property type="match status" value="1"/>
</dbReference>
<evidence type="ECO:0000256" key="6">
    <source>
        <dbReference type="RuleBase" id="RU000461"/>
    </source>
</evidence>
<reference evidence="7 8" key="1">
    <citation type="submission" date="2017-11" db="EMBL/GenBank/DDBJ databases">
        <title>Comparative genomics of Botrytis spp.</title>
        <authorList>
            <person name="Valero-Jimenez C.A."/>
            <person name="Tapia P."/>
            <person name="Veloso J."/>
            <person name="Silva-Moreno E."/>
            <person name="Staats M."/>
            <person name="Valdes J.H."/>
            <person name="Van Kan J.A.L."/>
        </authorList>
    </citation>
    <scope>NUCLEOTIDE SEQUENCE [LARGE SCALE GENOMIC DNA]</scope>
    <source>
        <strain evidence="7 8">MUCL2830</strain>
    </source>
</reference>
<evidence type="ECO:0000256" key="2">
    <source>
        <dbReference type="ARBA" id="ARBA00022723"/>
    </source>
</evidence>
<dbReference type="EMBL" id="PHWZ01001608">
    <property type="protein sequence ID" value="TEY22101.1"/>
    <property type="molecule type" value="Genomic_DNA"/>
</dbReference>
<evidence type="ECO:0000256" key="1">
    <source>
        <dbReference type="ARBA" id="ARBA00001971"/>
    </source>
</evidence>
<dbReference type="GO" id="GO:0020037">
    <property type="term" value="F:heme binding"/>
    <property type="evidence" value="ECO:0007669"/>
    <property type="project" value="InterPro"/>
</dbReference>
<dbReference type="SUPFAM" id="SSF48264">
    <property type="entry name" value="Cytochrome P450"/>
    <property type="match status" value="1"/>
</dbReference>
<evidence type="ECO:0000256" key="4">
    <source>
        <dbReference type="ARBA" id="ARBA00023026"/>
    </source>
</evidence>
<dbReference type="InterPro" id="IPR002401">
    <property type="entry name" value="Cyt_P450_E_grp-I"/>
</dbReference>
<dbReference type="OrthoDB" id="3934656at2759"/>
<dbReference type="GO" id="GO:0005506">
    <property type="term" value="F:iron ion binding"/>
    <property type="evidence" value="ECO:0007669"/>
    <property type="project" value="InterPro"/>
</dbReference>
<dbReference type="PRINTS" id="PR00385">
    <property type="entry name" value="P450"/>
</dbReference>
<evidence type="ECO:0000313" key="8">
    <source>
        <dbReference type="Proteomes" id="UP000297299"/>
    </source>
</evidence>
<keyword evidence="6" id="KW-0560">Oxidoreductase</keyword>
<evidence type="ECO:0000256" key="5">
    <source>
        <dbReference type="PIRSR" id="PIRSR602401-1"/>
    </source>
</evidence>
<evidence type="ECO:0000256" key="3">
    <source>
        <dbReference type="ARBA" id="ARBA00023004"/>
    </source>
</evidence>
<dbReference type="PANTHER" id="PTHR24305:SF180">
    <property type="entry name" value="P450, PUTATIVE (EUROFUNG)-RELATED"/>
    <property type="match status" value="1"/>
</dbReference>
<dbReference type="InterPro" id="IPR050121">
    <property type="entry name" value="Cytochrome_P450_monoxygenase"/>
</dbReference>
<proteinExistence type="inferred from homology"/>
<dbReference type="Gene3D" id="1.10.630.10">
    <property type="entry name" value="Cytochrome P450"/>
    <property type="match status" value="1"/>
</dbReference>
<evidence type="ECO:0000313" key="7">
    <source>
        <dbReference type="EMBL" id="TEY22101.1"/>
    </source>
</evidence>